<accession>A0ABX8B7B6</accession>
<keyword evidence="3" id="KW-1185">Reference proteome</keyword>
<evidence type="ECO:0000256" key="1">
    <source>
        <dbReference type="SAM" id="MobiDB-lite"/>
    </source>
</evidence>
<feature type="compositionally biased region" description="Low complexity" evidence="1">
    <location>
        <begin position="11"/>
        <end position="24"/>
    </location>
</feature>
<organism evidence="2 3">
    <name type="scientific">Chloracidobacterium sp. N</name>
    <dbReference type="NCBI Taxonomy" id="2821540"/>
    <lineage>
        <taxon>Bacteria</taxon>
        <taxon>Pseudomonadati</taxon>
        <taxon>Acidobacteriota</taxon>
        <taxon>Terriglobia</taxon>
        <taxon>Terriglobales</taxon>
        <taxon>Acidobacteriaceae</taxon>
        <taxon>Chloracidobacterium</taxon>
        <taxon>Chloracidobacterium aggregatum</taxon>
    </lineage>
</organism>
<dbReference type="EMBL" id="CP072643">
    <property type="protein sequence ID" value="QUV95580.1"/>
    <property type="molecule type" value="Genomic_DNA"/>
</dbReference>
<evidence type="ECO:0000313" key="3">
    <source>
        <dbReference type="Proteomes" id="UP000677668"/>
    </source>
</evidence>
<dbReference type="RefSeq" id="WP_211423799.1">
    <property type="nucleotide sequence ID" value="NZ_CP072643.1"/>
</dbReference>
<name>A0ABX8B7B6_9BACT</name>
<evidence type="ECO:0000313" key="2">
    <source>
        <dbReference type="EMBL" id="QUV95580.1"/>
    </source>
</evidence>
<gene>
    <name evidence="2" type="ORF">J8C05_12150</name>
</gene>
<reference evidence="2 3" key="1">
    <citation type="submission" date="2021-03" db="EMBL/GenBank/DDBJ databases">
        <title>Genomic and phenotypic characterization of Chloracidobacterium isolates provides evidence for multiple species.</title>
        <authorList>
            <person name="Saini M.K."/>
            <person name="Costas A.M.G."/>
            <person name="Tank M."/>
            <person name="Bryant D.A."/>
        </authorList>
    </citation>
    <scope>NUCLEOTIDE SEQUENCE [LARGE SCALE GENOMIC DNA]</scope>
    <source>
        <strain evidence="2 3">N</strain>
    </source>
</reference>
<feature type="region of interest" description="Disordered" evidence="1">
    <location>
        <begin position="1"/>
        <end position="24"/>
    </location>
</feature>
<dbReference type="Proteomes" id="UP000677668">
    <property type="component" value="Chromosome 2"/>
</dbReference>
<sequence length="373" mass="41249">MPKKTKAQKLRAQQRQGSGVRQVGAGGATATFQTGPRMSWGRYLGLRFLLHAAPVEDNHAGDEHADEPPAAFTDVALLCIDELRDGIIRVFFERLPAEELDRRMREAPFPWLPADQLQAARVIAYGRRINDYIGKAPPDNLADFLARLGDLPEVSLPSGVFFCPVSDDPLPSVYAEQIRKNALGGVDAYYVSDRAQRKQLGARHPRYALPQHVRYRTAMLESERLTWRPAGWDTPVRAIPLEGIEDAVGLALTQDLVRGTVFSIERHIADAAVPNPFITDADVEQALLMAQTAAAAGEDPPLEHPSASVAFILQAIDEGLALCRQIHRENVEREMEAAVVVRAFDGCLQNLRRPRGVTPGPRAYIEYLALTLR</sequence>
<proteinExistence type="predicted"/>
<protein>
    <submittedName>
        <fullName evidence="2">Uncharacterized protein</fullName>
    </submittedName>
</protein>